<dbReference type="PRINTS" id="PR00411">
    <property type="entry name" value="PNDRDTASEI"/>
</dbReference>
<dbReference type="GO" id="GO:0050660">
    <property type="term" value="F:flavin adenine dinucleotide binding"/>
    <property type="evidence" value="ECO:0007669"/>
    <property type="project" value="TreeGrafter"/>
</dbReference>
<dbReference type="PANTHER" id="PTHR43735:SF3">
    <property type="entry name" value="FERROPTOSIS SUPPRESSOR PROTEIN 1"/>
    <property type="match status" value="1"/>
</dbReference>
<evidence type="ECO:0000256" key="3">
    <source>
        <dbReference type="ARBA" id="ARBA00022827"/>
    </source>
</evidence>
<dbReference type="PRINTS" id="PR00368">
    <property type="entry name" value="FADPNR"/>
</dbReference>
<keyword evidence="3" id="KW-0274">FAD</keyword>
<dbReference type="GO" id="GO:0005737">
    <property type="term" value="C:cytoplasm"/>
    <property type="evidence" value="ECO:0007669"/>
    <property type="project" value="TreeGrafter"/>
</dbReference>
<dbReference type="AlphaFoldDB" id="A0A0F4ZMR2"/>
<dbReference type="OrthoDB" id="202203at2759"/>
<evidence type="ECO:0000256" key="1">
    <source>
        <dbReference type="ARBA" id="ARBA00006442"/>
    </source>
</evidence>
<protein>
    <recommendedName>
        <fullName evidence="5">FAD/NAD(P)-binding domain-containing protein</fullName>
    </recommendedName>
</protein>
<evidence type="ECO:0000256" key="4">
    <source>
        <dbReference type="ARBA" id="ARBA00023002"/>
    </source>
</evidence>
<dbReference type="Pfam" id="PF07992">
    <property type="entry name" value="Pyr_redox_2"/>
    <property type="match status" value="1"/>
</dbReference>
<evidence type="ECO:0000313" key="6">
    <source>
        <dbReference type="EMBL" id="KKA31118.1"/>
    </source>
</evidence>
<accession>A0A0F4ZMR2</accession>
<dbReference type="Proteomes" id="UP000033483">
    <property type="component" value="Unassembled WGS sequence"/>
</dbReference>
<dbReference type="Gene3D" id="3.50.50.100">
    <property type="match status" value="1"/>
</dbReference>
<proteinExistence type="inferred from homology"/>
<comment type="similarity">
    <text evidence="1">Belongs to the FAD-dependent oxidoreductase family.</text>
</comment>
<feature type="domain" description="FAD/NAD(P)-binding" evidence="5">
    <location>
        <begin position="4"/>
        <end position="290"/>
    </location>
</feature>
<sequence length="371" mass="39771">MVKTIVVVGASYAGLAVSHRLLKHTRQQNPDLKVVLVSKNNHFYWNMAAIRAIVPGSIKDDQILQPIEPGFAAYPKDSFQFVVGSASAIDTTAKTAAIQTPTGPTTIPYDYLVLATGARAANPDMPWKASGSYSEILSLLHRTQSQVAAAKHIVIAGAGATGVETSAELRYAHKDKQVVLLSADKELLGGDCVAGAAEREITALGVQVRKNARVTCTETQPDGKTHVTLEDGETIVTDLYLPTMGLVPNTEFLPSSMLRENKCIDVDDNYNVRGFTDVWACGDVVSKPRAGFMLADKQAAGVAKNVELAMQGKSQITVKGFPFDVLIGAAGKDRGFARAGWVRLPSIMAWAAKSRTLGLDSVPKYVNGSQW</sequence>
<dbReference type="SUPFAM" id="SSF51905">
    <property type="entry name" value="FAD/NAD(P)-binding domain"/>
    <property type="match status" value="1"/>
</dbReference>
<dbReference type="GO" id="GO:0004174">
    <property type="term" value="F:electron-transferring-flavoprotein dehydrogenase activity"/>
    <property type="evidence" value="ECO:0007669"/>
    <property type="project" value="TreeGrafter"/>
</dbReference>
<dbReference type="EMBL" id="LAEV01000051">
    <property type="protein sequence ID" value="KKA31118.1"/>
    <property type="molecule type" value="Genomic_DNA"/>
</dbReference>
<keyword evidence="4" id="KW-0560">Oxidoreductase</keyword>
<evidence type="ECO:0000259" key="5">
    <source>
        <dbReference type="Pfam" id="PF07992"/>
    </source>
</evidence>
<comment type="caution">
    <text evidence="6">The sequence shown here is derived from an EMBL/GenBank/DDBJ whole genome shotgun (WGS) entry which is preliminary data.</text>
</comment>
<keyword evidence="7" id="KW-1185">Reference proteome</keyword>
<name>A0A0F4ZMR2_9PEZI</name>
<dbReference type="PANTHER" id="PTHR43735">
    <property type="entry name" value="APOPTOSIS-INDUCING FACTOR 1"/>
    <property type="match status" value="1"/>
</dbReference>
<dbReference type="InterPro" id="IPR023753">
    <property type="entry name" value="FAD/NAD-binding_dom"/>
</dbReference>
<reference evidence="6 7" key="1">
    <citation type="submission" date="2015-03" db="EMBL/GenBank/DDBJ databases">
        <authorList>
            <person name="Radwan O."/>
            <person name="Al-Naeli F.A."/>
            <person name="Rendon G.A."/>
            <person name="Fields C."/>
        </authorList>
    </citation>
    <scope>NUCLEOTIDE SEQUENCE [LARGE SCALE GENOMIC DNA]</scope>
    <source>
        <strain evidence="6">CR-DP1</strain>
    </source>
</reference>
<organism evidence="6 7">
    <name type="scientific">Thielaviopsis punctulata</name>
    <dbReference type="NCBI Taxonomy" id="72032"/>
    <lineage>
        <taxon>Eukaryota</taxon>
        <taxon>Fungi</taxon>
        <taxon>Dikarya</taxon>
        <taxon>Ascomycota</taxon>
        <taxon>Pezizomycotina</taxon>
        <taxon>Sordariomycetes</taxon>
        <taxon>Hypocreomycetidae</taxon>
        <taxon>Microascales</taxon>
        <taxon>Ceratocystidaceae</taxon>
        <taxon>Thielaviopsis</taxon>
    </lineage>
</organism>
<gene>
    <name evidence="6" type="ORF">TD95_000600</name>
</gene>
<evidence type="ECO:0000256" key="2">
    <source>
        <dbReference type="ARBA" id="ARBA00022630"/>
    </source>
</evidence>
<evidence type="ECO:0000313" key="7">
    <source>
        <dbReference type="Proteomes" id="UP000033483"/>
    </source>
</evidence>
<dbReference type="InterPro" id="IPR036188">
    <property type="entry name" value="FAD/NAD-bd_sf"/>
</dbReference>
<keyword evidence="2" id="KW-0285">Flavoprotein</keyword>